<dbReference type="AlphaFoldDB" id="A0A8H3QK76"/>
<proteinExistence type="predicted"/>
<comment type="caution">
    <text evidence="2">The sequence shown here is derived from an EMBL/GenBank/DDBJ whole genome shotgun (WGS) entry which is preliminary data.</text>
</comment>
<evidence type="ECO:0000256" key="1">
    <source>
        <dbReference type="SAM" id="MobiDB-lite"/>
    </source>
</evidence>
<feature type="region of interest" description="Disordered" evidence="1">
    <location>
        <begin position="94"/>
        <end position="117"/>
    </location>
</feature>
<name>A0A8H3QK76_9GLOM</name>
<accession>A0A8H3QK76</accession>
<evidence type="ECO:0000313" key="2">
    <source>
        <dbReference type="EMBL" id="GES82162.1"/>
    </source>
</evidence>
<gene>
    <name evidence="2" type="ORF">RCL2_000938800</name>
</gene>
<organism evidence="2 3">
    <name type="scientific">Rhizophagus clarus</name>
    <dbReference type="NCBI Taxonomy" id="94130"/>
    <lineage>
        <taxon>Eukaryota</taxon>
        <taxon>Fungi</taxon>
        <taxon>Fungi incertae sedis</taxon>
        <taxon>Mucoromycota</taxon>
        <taxon>Glomeromycotina</taxon>
        <taxon>Glomeromycetes</taxon>
        <taxon>Glomerales</taxon>
        <taxon>Glomeraceae</taxon>
        <taxon>Rhizophagus</taxon>
    </lineage>
</organism>
<dbReference type="Proteomes" id="UP000615446">
    <property type="component" value="Unassembled WGS sequence"/>
</dbReference>
<dbReference type="EMBL" id="BLAL01000059">
    <property type="protein sequence ID" value="GES82162.1"/>
    <property type="molecule type" value="Genomic_DNA"/>
</dbReference>
<protein>
    <submittedName>
        <fullName evidence="2">Uncharacterized protein</fullName>
    </submittedName>
</protein>
<feature type="compositionally biased region" description="Basic residues" evidence="1">
    <location>
        <begin position="98"/>
        <end position="117"/>
    </location>
</feature>
<sequence>MGSCERKWYDNLNNNDPDGVIYMWSRSDEMMIRGGRDMKEPLINFLFQQENLYYIEDFTLELIPVKKPRSNLYKEREKYEIVVTDELLKSIKLEKEKKGSKKGGKQKKSQKKNKKKH</sequence>
<reference evidence="2" key="1">
    <citation type="submission" date="2019-10" db="EMBL/GenBank/DDBJ databases">
        <title>Conservation and host-specific expression of non-tandemly repeated heterogenous ribosome RNA gene in arbuscular mycorrhizal fungi.</title>
        <authorList>
            <person name="Maeda T."/>
            <person name="Kobayashi Y."/>
            <person name="Nakagawa T."/>
            <person name="Ezawa T."/>
            <person name="Yamaguchi K."/>
            <person name="Bino T."/>
            <person name="Nishimoto Y."/>
            <person name="Shigenobu S."/>
            <person name="Kawaguchi M."/>
        </authorList>
    </citation>
    <scope>NUCLEOTIDE SEQUENCE</scope>
    <source>
        <strain evidence="2">HR1</strain>
    </source>
</reference>
<evidence type="ECO:0000313" key="3">
    <source>
        <dbReference type="Proteomes" id="UP000615446"/>
    </source>
</evidence>